<protein>
    <submittedName>
        <fullName evidence="1">Uncharacterized protein</fullName>
    </submittedName>
</protein>
<gene>
    <name evidence="1" type="ORF">H735_08720</name>
</gene>
<dbReference type="Proteomes" id="UP000031586">
    <property type="component" value="Unassembled WGS sequence"/>
</dbReference>
<name>A0A0C1W9J3_9VIBR</name>
<evidence type="ECO:0000313" key="2">
    <source>
        <dbReference type="Proteomes" id="UP000031586"/>
    </source>
</evidence>
<sequence>MISKAGVQIIMDRSHLVKRLHGDRWESIEVRSLKPNDIFLHAHGARIVTANPILRNGELRVPAKDYSSIAKYCFETEQEATKQAMKCCGSGIVDFGDGTLMITAFPKGDPRIFSPRLSAKRLEEFCKKHSKKYTEFYSNNRDLIDDGYLASIERFW</sequence>
<accession>A0A0C1W9J3</accession>
<dbReference type="PATRIC" id="fig|1229493.5.peg.831"/>
<reference evidence="1 2" key="1">
    <citation type="submission" date="2014-07" db="EMBL/GenBank/DDBJ databases">
        <title>Unique and conserved regions in Vibrio harveyi and related species in comparison with the shrimp pathogen Vibrio harveyi CAIM 1792.</title>
        <authorList>
            <person name="Espinoza-Valles I."/>
            <person name="Vora G."/>
            <person name="Leekitcharoenphon P."/>
            <person name="Ussery D."/>
            <person name="Hoj L."/>
            <person name="Gomez-Gil B."/>
        </authorList>
    </citation>
    <scope>NUCLEOTIDE SEQUENCE [LARGE SCALE GENOMIC DNA]</scope>
    <source>
        <strain evidence="2">CAIM 1854 / LMG 25443</strain>
    </source>
</reference>
<evidence type="ECO:0000313" key="1">
    <source>
        <dbReference type="EMBL" id="KIF53022.1"/>
    </source>
</evidence>
<organism evidence="1 2">
    <name type="scientific">Vibrio owensii CAIM 1854 = LMG 25443</name>
    <dbReference type="NCBI Taxonomy" id="1229493"/>
    <lineage>
        <taxon>Bacteria</taxon>
        <taxon>Pseudomonadati</taxon>
        <taxon>Pseudomonadota</taxon>
        <taxon>Gammaproteobacteria</taxon>
        <taxon>Vibrionales</taxon>
        <taxon>Vibrionaceae</taxon>
        <taxon>Vibrio</taxon>
    </lineage>
</organism>
<comment type="caution">
    <text evidence="1">The sequence shown here is derived from an EMBL/GenBank/DDBJ whole genome shotgun (WGS) entry which is preliminary data.</text>
</comment>
<proteinExistence type="predicted"/>
<dbReference type="AlphaFoldDB" id="A0A0C1W9J3"/>
<dbReference type="EMBL" id="JPRD01000015">
    <property type="protein sequence ID" value="KIF53022.1"/>
    <property type="molecule type" value="Genomic_DNA"/>
</dbReference>